<sequence>MSPASVASEPAPNNTEELSSLNDQTQKGPYQTVTETVTETKTTTTTITKTETKTKMSPTVALNTPHSFMPTLDQSHAVSRKRKAEETHGESSKKNKNSDEILDREKQDSVYLRQELSPEQLRNSPYDGAVTTRSVGTQTTDMDSPRPFLPFLHTDESLIRMKPPYQGGYIRFDSDTEEEAEAI</sequence>
<evidence type="ECO:0000313" key="2">
    <source>
        <dbReference type="EMBL" id="KAI1515270.1"/>
    </source>
</evidence>
<feature type="region of interest" description="Disordered" evidence="1">
    <location>
        <begin position="1"/>
        <end position="149"/>
    </location>
</feature>
<evidence type="ECO:0000256" key="1">
    <source>
        <dbReference type="SAM" id="MobiDB-lite"/>
    </source>
</evidence>
<dbReference type="Proteomes" id="UP000249757">
    <property type="component" value="Unassembled WGS sequence"/>
</dbReference>
<keyword evidence="3" id="KW-1185">Reference proteome</keyword>
<feature type="compositionally biased region" description="Basic and acidic residues" evidence="1">
    <location>
        <begin position="83"/>
        <end position="108"/>
    </location>
</feature>
<gene>
    <name evidence="2" type="ORF">Ptr86124_005271</name>
</gene>
<feature type="compositionally biased region" description="Low complexity" evidence="1">
    <location>
        <begin position="32"/>
        <end position="49"/>
    </location>
</feature>
<organism evidence="2 3">
    <name type="scientific">Pyrenophora tritici-repentis</name>
    <dbReference type="NCBI Taxonomy" id="45151"/>
    <lineage>
        <taxon>Eukaryota</taxon>
        <taxon>Fungi</taxon>
        <taxon>Dikarya</taxon>
        <taxon>Ascomycota</taxon>
        <taxon>Pezizomycotina</taxon>
        <taxon>Dothideomycetes</taxon>
        <taxon>Pleosporomycetidae</taxon>
        <taxon>Pleosporales</taxon>
        <taxon>Pleosporineae</taxon>
        <taxon>Pleosporaceae</taxon>
        <taxon>Pyrenophora</taxon>
    </lineage>
</organism>
<feature type="compositionally biased region" description="Polar residues" evidence="1">
    <location>
        <begin position="11"/>
        <end position="31"/>
    </location>
</feature>
<accession>A0A2W1H9S9</accession>
<protein>
    <submittedName>
        <fullName evidence="2">Uncharacterized protein</fullName>
    </submittedName>
</protein>
<name>A0A2W1H9S9_9PLEO</name>
<feature type="compositionally biased region" description="Polar residues" evidence="1">
    <location>
        <begin position="131"/>
        <end position="142"/>
    </location>
</feature>
<proteinExistence type="predicted"/>
<dbReference type="EMBL" id="NRDI02000006">
    <property type="protein sequence ID" value="KAI1515270.1"/>
    <property type="molecule type" value="Genomic_DNA"/>
</dbReference>
<evidence type="ECO:0000313" key="3">
    <source>
        <dbReference type="Proteomes" id="UP000249757"/>
    </source>
</evidence>
<comment type="caution">
    <text evidence="2">The sequence shown here is derived from an EMBL/GenBank/DDBJ whole genome shotgun (WGS) entry which is preliminary data.</text>
</comment>
<dbReference type="AlphaFoldDB" id="A0A2W1H9S9"/>
<feature type="compositionally biased region" description="Polar residues" evidence="1">
    <location>
        <begin position="56"/>
        <end position="77"/>
    </location>
</feature>
<reference evidence="3" key="1">
    <citation type="journal article" date="2022" name="Microb. Genom.">
        <title>A global pangenome for the wheat fungal pathogen Pyrenophora tritici-repentis and prediction of effector protein structural homology.</title>
        <authorList>
            <person name="Moolhuijzen P.M."/>
            <person name="See P.T."/>
            <person name="Shi G."/>
            <person name="Powell H.R."/>
            <person name="Cockram J."/>
            <person name="Jorgensen L.N."/>
            <person name="Benslimane H."/>
            <person name="Strelkov S.E."/>
            <person name="Turner J."/>
            <person name="Liu Z."/>
            <person name="Moffat C.S."/>
        </authorList>
    </citation>
    <scope>NUCLEOTIDE SEQUENCE [LARGE SCALE GENOMIC DNA]</scope>
</reference>